<name>T1AB91_9ZZZZ</name>
<feature type="non-terminal residue" evidence="1">
    <location>
        <position position="1"/>
    </location>
</feature>
<accession>T1AB91</accession>
<reference evidence="1" key="1">
    <citation type="submission" date="2013-08" db="EMBL/GenBank/DDBJ databases">
        <authorList>
            <person name="Mendez C."/>
            <person name="Richter M."/>
            <person name="Ferrer M."/>
            <person name="Sanchez J."/>
        </authorList>
    </citation>
    <scope>NUCLEOTIDE SEQUENCE</scope>
</reference>
<dbReference type="Pfam" id="PF13481">
    <property type="entry name" value="AAA_25"/>
    <property type="match status" value="1"/>
</dbReference>
<dbReference type="EMBL" id="AUZZ01008373">
    <property type="protein sequence ID" value="EQD38139.1"/>
    <property type="molecule type" value="Genomic_DNA"/>
</dbReference>
<dbReference type="InterPro" id="IPR027417">
    <property type="entry name" value="P-loop_NTPase"/>
</dbReference>
<evidence type="ECO:0000313" key="1">
    <source>
        <dbReference type="EMBL" id="EQD38139.1"/>
    </source>
</evidence>
<feature type="non-terminal residue" evidence="1">
    <location>
        <position position="296"/>
    </location>
</feature>
<gene>
    <name evidence="1" type="ORF">B2A_11595</name>
</gene>
<reference evidence="1" key="2">
    <citation type="journal article" date="2014" name="ISME J.">
        <title>Microbial stratification in low pH oxic and suboxic macroscopic growths along an acid mine drainage.</title>
        <authorList>
            <person name="Mendez-Garcia C."/>
            <person name="Mesa V."/>
            <person name="Sprenger R.R."/>
            <person name="Richter M."/>
            <person name="Diez M.S."/>
            <person name="Solano J."/>
            <person name="Bargiela R."/>
            <person name="Golyshina O.V."/>
            <person name="Manteca A."/>
            <person name="Ramos J.L."/>
            <person name="Gallego J.R."/>
            <person name="Llorente I."/>
            <person name="Martins Dos Santos V.A."/>
            <person name="Jensen O.N."/>
            <person name="Pelaez A.I."/>
            <person name="Sanchez J."/>
            <person name="Ferrer M."/>
        </authorList>
    </citation>
    <scope>NUCLEOTIDE SEQUENCE</scope>
</reference>
<dbReference type="SUPFAM" id="SSF52540">
    <property type="entry name" value="P-loop containing nucleoside triphosphate hydrolases"/>
    <property type="match status" value="1"/>
</dbReference>
<sequence>GKSMLTAYIAAAISTGRTWADGTHAPAGDVLIVNLEDGQADTTRPRLDAAGADVTRVHAGDLVRQPDGALRCMTLADVQPIADALERMPKPRAVILDPVAAFMGGADSHMAADVRGLLAPLAELAQRSGVAFVMVAHLNKSSAQSAMNRVNGSGAYVAACRAAWIVVKDKGDEARRLLLPLKNNLGPDQGGLAYRVIVAQNGAPRVEFEAEPVNIRADDALAAPGDDEGADDPGSFLRELLADGAMSARDVQKEARGFGLTDKQLRSARERLGIKPRKTGMDTGWMWELPAEDAPK</sequence>
<evidence type="ECO:0008006" key="2">
    <source>
        <dbReference type="Google" id="ProtNLM"/>
    </source>
</evidence>
<dbReference type="AlphaFoldDB" id="T1AB91"/>
<proteinExistence type="predicted"/>
<dbReference type="Gene3D" id="3.40.50.300">
    <property type="entry name" value="P-loop containing nucleotide triphosphate hydrolases"/>
    <property type="match status" value="1"/>
</dbReference>
<organism evidence="1">
    <name type="scientific">mine drainage metagenome</name>
    <dbReference type="NCBI Taxonomy" id="410659"/>
    <lineage>
        <taxon>unclassified sequences</taxon>
        <taxon>metagenomes</taxon>
        <taxon>ecological metagenomes</taxon>
    </lineage>
</organism>
<comment type="caution">
    <text evidence="1">The sequence shown here is derived from an EMBL/GenBank/DDBJ whole genome shotgun (WGS) entry which is preliminary data.</text>
</comment>
<protein>
    <recommendedName>
        <fullName evidence="2">AAA family ATPase</fullName>
    </recommendedName>
</protein>